<accession>A0A1H3J3I3</accession>
<feature type="domain" description="Cupin type-2" evidence="1">
    <location>
        <begin position="62"/>
        <end position="115"/>
    </location>
</feature>
<name>A0A1H3J3I3_ALLWA</name>
<organism evidence="2 3">
    <name type="scientific">Allochromatium warmingii</name>
    <name type="common">Chromatium warmingii</name>
    <dbReference type="NCBI Taxonomy" id="61595"/>
    <lineage>
        <taxon>Bacteria</taxon>
        <taxon>Pseudomonadati</taxon>
        <taxon>Pseudomonadota</taxon>
        <taxon>Gammaproteobacteria</taxon>
        <taxon>Chromatiales</taxon>
        <taxon>Chromatiaceae</taxon>
        <taxon>Allochromatium</taxon>
    </lineage>
</organism>
<reference evidence="3" key="1">
    <citation type="submission" date="2016-10" db="EMBL/GenBank/DDBJ databases">
        <authorList>
            <person name="Varghese N."/>
            <person name="Submissions S."/>
        </authorList>
    </citation>
    <scope>NUCLEOTIDE SEQUENCE [LARGE SCALE GENOMIC DNA]</scope>
    <source>
        <strain evidence="3">DSM 173</strain>
    </source>
</reference>
<dbReference type="AlphaFoldDB" id="A0A1H3J3I3"/>
<dbReference type="Pfam" id="PF07883">
    <property type="entry name" value="Cupin_2"/>
    <property type="match status" value="1"/>
</dbReference>
<gene>
    <name evidence="2" type="ORF">SAMN05421644_15121</name>
</gene>
<dbReference type="InterPro" id="IPR011051">
    <property type="entry name" value="RmlC_Cupin_sf"/>
</dbReference>
<protein>
    <submittedName>
        <fullName evidence="2">Cupin 2 domain-containing protein</fullName>
    </submittedName>
</protein>
<dbReference type="STRING" id="61595.SAMN05421644_15121"/>
<keyword evidence="3" id="KW-1185">Reference proteome</keyword>
<dbReference type="Gene3D" id="2.60.120.10">
    <property type="entry name" value="Jelly Rolls"/>
    <property type="match status" value="1"/>
</dbReference>
<dbReference type="InterPro" id="IPR014710">
    <property type="entry name" value="RmlC-like_jellyroll"/>
</dbReference>
<sequence length="122" mass="13489">MLDDAKRCFGDSPVVATVRNLFADLPTPTSGECFEQLAACRGVRIERIVSSDQPEPVLYEQEQDEWVCLLQGRAQLLIAGDPVELQAGDHVFIAAHVPHQVLETSSDPPCLWLAVHIHPHEP</sequence>
<dbReference type="EMBL" id="FNOW01000051">
    <property type="protein sequence ID" value="SDY34099.1"/>
    <property type="molecule type" value="Genomic_DNA"/>
</dbReference>
<evidence type="ECO:0000259" key="1">
    <source>
        <dbReference type="Pfam" id="PF07883"/>
    </source>
</evidence>
<evidence type="ECO:0000313" key="3">
    <source>
        <dbReference type="Proteomes" id="UP000198672"/>
    </source>
</evidence>
<dbReference type="SUPFAM" id="SSF51182">
    <property type="entry name" value="RmlC-like cupins"/>
    <property type="match status" value="1"/>
</dbReference>
<dbReference type="InterPro" id="IPR013096">
    <property type="entry name" value="Cupin_2"/>
</dbReference>
<dbReference type="Proteomes" id="UP000198672">
    <property type="component" value="Unassembled WGS sequence"/>
</dbReference>
<dbReference type="OrthoDB" id="9798585at2"/>
<evidence type="ECO:0000313" key="2">
    <source>
        <dbReference type="EMBL" id="SDY34099.1"/>
    </source>
</evidence>
<dbReference type="CDD" id="cd06981">
    <property type="entry name" value="cupin_reut_a1446"/>
    <property type="match status" value="1"/>
</dbReference>
<proteinExistence type="predicted"/>